<dbReference type="GO" id="GO:0016020">
    <property type="term" value="C:membrane"/>
    <property type="evidence" value="ECO:0007669"/>
    <property type="project" value="UniProtKB-SubCell"/>
</dbReference>
<dbReference type="GO" id="GO:0016757">
    <property type="term" value="F:glycosyltransferase activity"/>
    <property type="evidence" value="ECO:0007669"/>
    <property type="project" value="UniProtKB-KW"/>
</dbReference>
<sequence>MKDSRNVVFTIVSQREPYHASVAKRLKQDIENQVLQLENRHPKTHITHEDFPVAGAWTILPLLAPLTSRYKLTEVRWVLFVETHTAVRCDKLIEALAAADKQEDVMWIGYPLSDEEPTIIHHFTFYEELEEEGGFTYPNFASGFAMRIELIEILLKQIESGQRRLEADFSIDPAYELAQLVYGGGSDPGPLLTPDLSFCIVSGDNCATYPRQFGVCRHPKTHITHEDFPVAGAWTILPLLAPLTSRYKLTEVRWVLFVETHTAVRCDKLIEALAAADKQEDVMWIGYPLSDEEPTIIHHFTFYEELEEEGGFTYPNFASGFAMRIELIEILLKQIESGQRRLEADFSIDPAYELAQLVYGGGSDPGPLLTPDLSFCIVSGDNCATYPRQFGVCGSAIPEDSIFFAVKTWSGFHQTRARVVKKTWGRHVSHLQFFSDKDDPTLPAISTGIPNSKTGHCAKTMAILRMVLKRIQHMPHIKWIFLADDDTILGVQRLCEVLSCYRGGDDVTVLGERYGYGYGKKETAAKGYDYITGGGGTVLSVGAARVLASCACGAAPARAPDDMTLGACAQHRLNLTMTHSPLFHQARPQDYAREVLARDRPVSFHRHSSPEPVKVYSTWFQHDDLALKKTRRRDEL</sequence>
<comment type="similarity">
    <text evidence="2">Belongs to the glycosyltransferase 31 family.</text>
</comment>
<keyword evidence="7" id="KW-1133">Transmembrane helix</keyword>
<evidence type="ECO:0000259" key="10">
    <source>
        <dbReference type="Pfam" id="PF02434"/>
    </source>
</evidence>
<protein>
    <recommendedName>
        <fullName evidence="10">Fringe-like glycosyltransferase domain-containing protein</fullName>
    </recommendedName>
</protein>
<dbReference type="GO" id="GO:0012505">
    <property type="term" value="C:endomembrane system"/>
    <property type="evidence" value="ECO:0007669"/>
    <property type="project" value="UniProtKB-SubCell"/>
</dbReference>
<dbReference type="Gene3D" id="3.90.550.50">
    <property type="match status" value="1"/>
</dbReference>
<evidence type="ECO:0000256" key="7">
    <source>
        <dbReference type="ARBA" id="ARBA00022989"/>
    </source>
</evidence>
<evidence type="ECO:0000256" key="3">
    <source>
        <dbReference type="ARBA" id="ARBA00022676"/>
    </source>
</evidence>
<evidence type="ECO:0000256" key="4">
    <source>
        <dbReference type="ARBA" id="ARBA00022679"/>
    </source>
</evidence>
<dbReference type="Pfam" id="PF02434">
    <property type="entry name" value="Fringe"/>
    <property type="match status" value="1"/>
</dbReference>
<keyword evidence="3" id="KW-0328">Glycosyltransferase</keyword>
<evidence type="ECO:0000256" key="9">
    <source>
        <dbReference type="ARBA" id="ARBA00037847"/>
    </source>
</evidence>
<dbReference type="PANTHER" id="PTHR10811">
    <property type="entry name" value="FRINGE-RELATED"/>
    <property type="match status" value="1"/>
</dbReference>
<evidence type="ECO:0000256" key="1">
    <source>
        <dbReference type="ARBA" id="ARBA00004606"/>
    </source>
</evidence>
<reference evidence="11" key="1">
    <citation type="submission" date="2017-09" db="EMBL/GenBank/DDBJ databases">
        <title>Contemporary evolution of a Lepidopteran species, Heliothis virescens, in response to modern agricultural practices.</title>
        <authorList>
            <person name="Fritz M.L."/>
            <person name="Deyonke A.M."/>
            <person name="Papanicolaou A."/>
            <person name="Micinski S."/>
            <person name="Westbrook J."/>
            <person name="Gould F."/>
        </authorList>
    </citation>
    <scope>NUCLEOTIDE SEQUENCE [LARGE SCALE GENOMIC DNA]</scope>
    <source>
        <strain evidence="11">HvINT-</strain>
        <tissue evidence="11">Whole body</tissue>
    </source>
</reference>
<keyword evidence="4" id="KW-0808">Transferase</keyword>
<evidence type="ECO:0000256" key="8">
    <source>
        <dbReference type="ARBA" id="ARBA00023136"/>
    </source>
</evidence>
<evidence type="ECO:0000256" key="6">
    <source>
        <dbReference type="ARBA" id="ARBA00022968"/>
    </source>
</evidence>
<evidence type="ECO:0000313" key="11">
    <source>
        <dbReference type="EMBL" id="PCG64959.1"/>
    </source>
</evidence>
<name>A0A2A4IZ94_HELVI</name>
<proteinExistence type="inferred from homology"/>
<evidence type="ECO:0000256" key="5">
    <source>
        <dbReference type="ARBA" id="ARBA00022692"/>
    </source>
</evidence>
<dbReference type="AlphaFoldDB" id="A0A2A4IZ94"/>
<gene>
    <name evidence="11" type="ORF">B5V51_9874</name>
</gene>
<keyword evidence="5" id="KW-0812">Transmembrane</keyword>
<evidence type="ECO:0000256" key="2">
    <source>
        <dbReference type="ARBA" id="ARBA00008661"/>
    </source>
</evidence>
<organism evidence="11">
    <name type="scientific">Heliothis virescens</name>
    <name type="common">Tobacco budworm moth</name>
    <dbReference type="NCBI Taxonomy" id="7102"/>
    <lineage>
        <taxon>Eukaryota</taxon>
        <taxon>Metazoa</taxon>
        <taxon>Ecdysozoa</taxon>
        <taxon>Arthropoda</taxon>
        <taxon>Hexapoda</taxon>
        <taxon>Insecta</taxon>
        <taxon>Pterygota</taxon>
        <taxon>Neoptera</taxon>
        <taxon>Endopterygota</taxon>
        <taxon>Lepidoptera</taxon>
        <taxon>Glossata</taxon>
        <taxon>Ditrysia</taxon>
        <taxon>Noctuoidea</taxon>
        <taxon>Noctuidae</taxon>
        <taxon>Heliothinae</taxon>
        <taxon>Heliothis</taxon>
    </lineage>
</organism>
<dbReference type="STRING" id="7102.A0A2A4IZ94"/>
<accession>A0A2A4IZ94</accession>
<comment type="subcellular location">
    <subcellularLocation>
        <location evidence="9">Endomembrane system</location>
        <topology evidence="9">Single-pass membrane protein</topology>
    </subcellularLocation>
    <subcellularLocation>
        <location evidence="1">Membrane</location>
        <topology evidence="1">Single-pass type II membrane protein</topology>
    </subcellularLocation>
</comment>
<comment type="caution">
    <text evidence="11">The sequence shown here is derived from an EMBL/GenBank/DDBJ whole genome shotgun (WGS) entry which is preliminary data.</text>
</comment>
<dbReference type="EMBL" id="NWSH01004548">
    <property type="protein sequence ID" value="PCG64959.1"/>
    <property type="molecule type" value="Genomic_DNA"/>
</dbReference>
<keyword evidence="8" id="KW-0472">Membrane</keyword>
<dbReference type="InterPro" id="IPR003378">
    <property type="entry name" value="Fringe-like_glycosylTrfase"/>
</dbReference>
<feature type="domain" description="Fringe-like glycosyltransferase" evidence="10">
    <location>
        <begin position="399"/>
        <end position="618"/>
    </location>
</feature>
<keyword evidence="6" id="KW-0735">Signal-anchor</keyword>